<dbReference type="PANTHER" id="PTHR22930">
    <property type="match status" value="1"/>
</dbReference>
<evidence type="ECO:0000313" key="10">
    <source>
        <dbReference type="Proteomes" id="UP001280121"/>
    </source>
</evidence>
<dbReference type="GO" id="GO:0005634">
    <property type="term" value="C:nucleus"/>
    <property type="evidence" value="ECO:0007669"/>
    <property type="project" value="UniProtKB-SubCell"/>
</dbReference>
<name>A0AAE0CTL7_9ROSI</name>
<dbReference type="Proteomes" id="UP001280121">
    <property type="component" value="Unassembled WGS sequence"/>
</dbReference>
<evidence type="ECO:0000256" key="3">
    <source>
        <dbReference type="ARBA" id="ARBA00006958"/>
    </source>
</evidence>
<dbReference type="GO" id="GO:0016787">
    <property type="term" value="F:hydrolase activity"/>
    <property type="evidence" value="ECO:0007669"/>
    <property type="project" value="UniProtKB-KW"/>
</dbReference>
<dbReference type="PANTHER" id="PTHR22930:SF259">
    <property type="entry name" value="OS08G0106900 PROTEIN"/>
    <property type="match status" value="1"/>
</dbReference>
<dbReference type="GO" id="GO:0004518">
    <property type="term" value="F:nuclease activity"/>
    <property type="evidence" value="ECO:0007669"/>
    <property type="project" value="UniProtKB-KW"/>
</dbReference>
<dbReference type="EMBL" id="JANJYI010000001">
    <property type="protein sequence ID" value="KAK2662949.1"/>
    <property type="molecule type" value="Genomic_DNA"/>
</dbReference>
<evidence type="ECO:0000256" key="7">
    <source>
        <dbReference type="ARBA" id="ARBA00023242"/>
    </source>
</evidence>
<feature type="domain" description="DDE Tnp4" evidence="8">
    <location>
        <begin position="22"/>
        <end position="101"/>
    </location>
</feature>
<evidence type="ECO:0000259" key="8">
    <source>
        <dbReference type="Pfam" id="PF13359"/>
    </source>
</evidence>
<dbReference type="InterPro" id="IPR045249">
    <property type="entry name" value="HARBI1-like"/>
</dbReference>
<comment type="cofactor">
    <cofactor evidence="1">
        <name>a divalent metal cation</name>
        <dbReference type="ChEBI" id="CHEBI:60240"/>
    </cofactor>
</comment>
<evidence type="ECO:0000256" key="4">
    <source>
        <dbReference type="ARBA" id="ARBA00022722"/>
    </source>
</evidence>
<accession>A0AAE0CTL7</accession>
<dbReference type="AlphaFoldDB" id="A0AAE0CTL7"/>
<reference evidence="9" key="1">
    <citation type="journal article" date="2023" name="Plant J.">
        <title>Genome sequences and population genomics provide insights into the demographic history, inbreeding, and mutation load of two 'living fossil' tree species of Dipteronia.</title>
        <authorList>
            <person name="Feng Y."/>
            <person name="Comes H.P."/>
            <person name="Chen J."/>
            <person name="Zhu S."/>
            <person name="Lu R."/>
            <person name="Zhang X."/>
            <person name="Li P."/>
            <person name="Qiu J."/>
            <person name="Olsen K.M."/>
            <person name="Qiu Y."/>
        </authorList>
    </citation>
    <scope>NUCLEOTIDE SEQUENCE</scope>
    <source>
        <strain evidence="9">KIB01</strain>
    </source>
</reference>
<organism evidence="9 10">
    <name type="scientific">Dipteronia dyeriana</name>
    <dbReference type="NCBI Taxonomy" id="168575"/>
    <lineage>
        <taxon>Eukaryota</taxon>
        <taxon>Viridiplantae</taxon>
        <taxon>Streptophyta</taxon>
        <taxon>Embryophyta</taxon>
        <taxon>Tracheophyta</taxon>
        <taxon>Spermatophyta</taxon>
        <taxon>Magnoliopsida</taxon>
        <taxon>eudicotyledons</taxon>
        <taxon>Gunneridae</taxon>
        <taxon>Pentapetalae</taxon>
        <taxon>rosids</taxon>
        <taxon>malvids</taxon>
        <taxon>Sapindales</taxon>
        <taxon>Sapindaceae</taxon>
        <taxon>Hippocastanoideae</taxon>
        <taxon>Acereae</taxon>
        <taxon>Dipteronia</taxon>
    </lineage>
</organism>
<keyword evidence="10" id="KW-1185">Reference proteome</keyword>
<evidence type="ECO:0000256" key="5">
    <source>
        <dbReference type="ARBA" id="ARBA00022723"/>
    </source>
</evidence>
<dbReference type="Pfam" id="PF13359">
    <property type="entry name" value="DDE_Tnp_4"/>
    <property type="match status" value="1"/>
</dbReference>
<proteinExistence type="inferred from homology"/>
<keyword evidence="4" id="KW-0540">Nuclease</keyword>
<keyword evidence="6" id="KW-0378">Hydrolase</keyword>
<evidence type="ECO:0000313" key="9">
    <source>
        <dbReference type="EMBL" id="KAK2662949.1"/>
    </source>
</evidence>
<gene>
    <name evidence="9" type="ORF">Ddye_001523</name>
</gene>
<comment type="similarity">
    <text evidence="3">Belongs to the HARBI1 family.</text>
</comment>
<evidence type="ECO:0000256" key="1">
    <source>
        <dbReference type="ARBA" id="ARBA00001968"/>
    </source>
</evidence>
<protein>
    <recommendedName>
        <fullName evidence="8">DDE Tnp4 domain-containing protein</fullName>
    </recommendedName>
</protein>
<sequence>MDLFQDCIGGIDETHIPEMITGHDVSSYRNRHETISQNVLAACNFDLEFMYVLSGWEGSAHDSKLLIDALTKRRTAIKVPQGKYFLVDCGFPNRRQFLAPFRVFDIISKILVVKDVTLQMKLSCSIYVMLL</sequence>
<keyword evidence="7" id="KW-0539">Nucleus</keyword>
<dbReference type="InterPro" id="IPR027806">
    <property type="entry name" value="HARBI1_dom"/>
</dbReference>
<keyword evidence="5" id="KW-0479">Metal-binding</keyword>
<evidence type="ECO:0000256" key="6">
    <source>
        <dbReference type="ARBA" id="ARBA00022801"/>
    </source>
</evidence>
<dbReference type="GO" id="GO:0046872">
    <property type="term" value="F:metal ion binding"/>
    <property type="evidence" value="ECO:0007669"/>
    <property type="project" value="UniProtKB-KW"/>
</dbReference>
<comment type="subcellular location">
    <subcellularLocation>
        <location evidence="2">Nucleus</location>
    </subcellularLocation>
</comment>
<evidence type="ECO:0000256" key="2">
    <source>
        <dbReference type="ARBA" id="ARBA00004123"/>
    </source>
</evidence>
<comment type="caution">
    <text evidence="9">The sequence shown here is derived from an EMBL/GenBank/DDBJ whole genome shotgun (WGS) entry which is preliminary data.</text>
</comment>